<evidence type="ECO:0000256" key="1">
    <source>
        <dbReference type="SAM" id="MobiDB-lite"/>
    </source>
</evidence>
<sequence>MLYLQCFMPQVGELGSKCSDTGFWFKESWWHPPRCQCSRCSRRSAPRNESRPDPPRQIEQPRGQRAMTQWDGTAAHSSQSGQDIGSRGHQQQASTNGPPSSYPQPPPGLFPASSQPAQPGHAAPSYGYQQSYSSTSGFPGHTHHPSAVYQQNFSRGSGRGYTGVQNTQPFAPTGVGRGNIGHHNNGQVTYAAPGPYGRGHPIHGHRGRGTQAPGVYGSSNYGAGGLQGPSNRGRGQYVQSSPFQFGSPAPAPPMGYFTSHAQGQSSAAPAPPPPMGYFSSQAPFQSNHGRGRGGLDPRAPSFQPPPRGGCSTPHNPNDKENSQERTARRPEDKQPVNYIVVPVDKRAITRHRALCKSDLRCPGCAGPSHDKSVCPNYEHRCRIGVSVTYHRDEEDVRCRIPTCGRRHGKTKCPRWHRAHEEMKVVVSCWVHERCW</sequence>
<dbReference type="Proteomes" id="UP000799770">
    <property type="component" value="Unassembled WGS sequence"/>
</dbReference>
<accession>A0A6A5ZN50</accession>
<feature type="compositionally biased region" description="Basic and acidic residues" evidence="1">
    <location>
        <begin position="316"/>
        <end position="334"/>
    </location>
</feature>
<evidence type="ECO:0000313" key="3">
    <source>
        <dbReference type="Proteomes" id="UP000799770"/>
    </source>
</evidence>
<dbReference type="EMBL" id="ML977313">
    <property type="protein sequence ID" value="KAF2120839.1"/>
    <property type="molecule type" value="Genomic_DNA"/>
</dbReference>
<dbReference type="AlphaFoldDB" id="A0A6A5ZN50"/>
<reference evidence="2" key="1">
    <citation type="journal article" date="2020" name="Stud. Mycol.">
        <title>101 Dothideomycetes genomes: a test case for predicting lifestyles and emergence of pathogens.</title>
        <authorList>
            <person name="Haridas S."/>
            <person name="Albert R."/>
            <person name="Binder M."/>
            <person name="Bloem J."/>
            <person name="Labutti K."/>
            <person name="Salamov A."/>
            <person name="Andreopoulos B."/>
            <person name="Baker S."/>
            <person name="Barry K."/>
            <person name="Bills G."/>
            <person name="Bluhm B."/>
            <person name="Cannon C."/>
            <person name="Castanera R."/>
            <person name="Culley D."/>
            <person name="Daum C."/>
            <person name="Ezra D."/>
            <person name="Gonzalez J."/>
            <person name="Henrissat B."/>
            <person name="Kuo A."/>
            <person name="Liang C."/>
            <person name="Lipzen A."/>
            <person name="Lutzoni F."/>
            <person name="Magnuson J."/>
            <person name="Mondo S."/>
            <person name="Nolan M."/>
            <person name="Ohm R."/>
            <person name="Pangilinan J."/>
            <person name="Park H.-J."/>
            <person name="Ramirez L."/>
            <person name="Alfaro M."/>
            <person name="Sun H."/>
            <person name="Tritt A."/>
            <person name="Yoshinaga Y."/>
            <person name="Zwiers L.-H."/>
            <person name="Turgeon B."/>
            <person name="Goodwin S."/>
            <person name="Spatafora J."/>
            <person name="Crous P."/>
            <person name="Grigoriev I."/>
        </authorList>
    </citation>
    <scope>NUCLEOTIDE SEQUENCE</scope>
    <source>
        <strain evidence="2">CBS 627.86</strain>
    </source>
</reference>
<feature type="compositionally biased region" description="Pro residues" evidence="1">
    <location>
        <begin position="100"/>
        <end position="109"/>
    </location>
</feature>
<feature type="compositionally biased region" description="Polar residues" evidence="1">
    <location>
        <begin position="66"/>
        <end position="97"/>
    </location>
</feature>
<gene>
    <name evidence="2" type="ORF">BDV96DRAFT_565670</name>
</gene>
<keyword evidence="3" id="KW-1185">Reference proteome</keyword>
<feature type="compositionally biased region" description="Basic and acidic residues" evidence="1">
    <location>
        <begin position="46"/>
        <end position="56"/>
    </location>
</feature>
<feature type="compositionally biased region" description="Polar residues" evidence="1">
    <location>
        <begin position="278"/>
        <end position="288"/>
    </location>
</feature>
<name>A0A6A5ZN50_9PLEO</name>
<organism evidence="2 3">
    <name type="scientific">Lophiotrema nucula</name>
    <dbReference type="NCBI Taxonomy" id="690887"/>
    <lineage>
        <taxon>Eukaryota</taxon>
        <taxon>Fungi</taxon>
        <taxon>Dikarya</taxon>
        <taxon>Ascomycota</taxon>
        <taxon>Pezizomycotina</taxon>
        <taxon>Dothideomycetes</taxon>
        <taxon>Pleosporomycetidae</taxon>
        <taxon>Pleosporales</taxon>
        <taxon>Lophiotremataceae</taxon>
        <taxon>Lophiotrema</taxon>
    </lineage>
</organism>
<proteinExistence type="predicted"/>
<feature type="compositionally biased region" description="Low complexity" evidence="1">
    <location>
        <begin position="125"/>
        <end position="137"/>
    </location>
</feature>
<protein>
    <submittedName>
        <fullName evidence="2">Uncharacterized protein</fullName>
    </submittedName>
</protein>
<evidence type="ECO:0000313" key="2">
    <source>
        <dbReference type="EMBL" id="KAF2120839.1"/>
    </source>
</evidence>
<feature type="region of interest" description="Disordered" evidence="1">
    <location>
        <begin position="39"/>
        <end position="335"/>
    </location>
</feature>